<reference evidence="1 2" key="1">
    <citation type="submission" date="2019-08" db="EMBL/GenBank/DDBJ databases">
        <title>Whole genome of Aphis craccivora.</title>
        <authorList>
            <person name="Voronova N.V."/>
            <person name="Shulinski R.S."/>
            <person name="Bandarenka Y.V."/>
            <person name="Zhorov D.G."/>
            <person name="Warner D."/>
        </authorList>
    </citation>
    <scope>NUCLEOTIDE SEQUENCE [LARGE SCALE GENOMIC DNA]</scope>
    <source>
        <strain evidence="1">180601</strain>
        <tissue evidence="1">Whole Body</tissue>
    </source>
</reference>
<evidence type="ECO:0000313" key="1">
    <source>
        <dbReference type="EMBL" id="KAF0701486.1"/>
    </source>
</evidence>
<dbReference type="AlphaFoldDB" id="A0A6G0VM06"/>
<proteinExistence type="predicted"/>
<comment type="caution">
    <text evidence="1">The sequence shown here is derived from an EMBL/GenBank/DDBJ whole genome shotgun (WGS) entry which is preliminary data.</text>
</comment>
<keyword evidence="2" id="KW-1185">Reference proteome</keyword>
<sequence length="205" mass="23879">MNSNIRFRCTNYSFNVTIIANDKLNEIIEAKKFPHNHPPLKDNSIKLDIIRTSVKRKGTEDQHTKPNTIILKKIRQSRFGTDIEYSSLRLVRKLLYCACKKLFPTLPQTLEDTIDILSAEGDNITTFNDEKFCHISSGKNLILFTCKANLNLLCDSTHVFGDGTFRYAPNFFLQLYTIHVYVNTFYIPVIYCLLPFKNLEMYQYM</sequence>
<dbReference type="OrthoDB" id="10374235at2759"/>
<evidence type="ECO:0000313" key="2">
    <source>
        <dbReference type="Proteomes" id="UP000478052"/>
    </source>
</evidence>
<gene>
    <name evidence="1" type="ORF">FWK35_00039332</name>
</gene>
<protein>
    <submittedName>
        <fullName evidence="1">MULE domain-containing protein</fullName>
    </submittedName>
</protein>
<organism evidence="1 2">
    <name type="scientific">Aphis craccivora</name>
    <name type="common">Cowpea aphid</name>
    <dbReference type="NCBI Taxonomy" id="307492"/>
    <lineage>
        <taxon>Eukaryota</taxon>
        <taxon>Metazoa</taxon>
        <taxon>Ecdysozoa</taxon>
        <taxon>Arthropoda</taxon>
        <taxon>Hexapoda</taxon>
        <taxon>Insecta</taxon>
        <taxon>Pterygota</taxon>
        <taxon>Neoptera</taxon>
        <taxon>Paraneoptera</taxon>
        <taxon>Hemiptera</taxon>
        <taxon>Sternorrhyncha</taxon>
        <taxon>Aphidomorpha</taxon>
        <taxon>Aphidoidea</taxon>
        <taxon>Aphididae</taxon>
        <taxon>Aphidini</taxon>
        <taxon>Aphis</taxon>
        <taxon>Aphis</taxon>
    </lineage>
</organism>
<name>A0A6G0VM06_APHCR</name>
<dbReference type="EMBL" id="VUJU01014718">
    <property type="protein sequence ID" value="KAF0701486.1"/>
    <property type="molecule type" value="Genomic_DNA"/>
</dbReference>
<accession>A0A6G0VM06</accession>
<dbReference type="Proteomes" id="UP000478052">
    <property type="component" value="Unassembled WGS sequence"/>
</dbReference>